<sequence length="355" mass="38980">MKTSITTLVLGTLLGTTGAFLPMDAQAQTTGLQLPPSSSANNFYRSNRLQMQKVTFKNQFRMNVTGNLYLPKDIKSGERRPAIIVGHPMGAVKEQSATLYAQKLAEQGFITLAIDLSFWGESEGSPRNAVLPDMYAEDFSAAVDFLGTSQFADRDRIGVLGICGSGGFAISAAKIDPRLKAIATVSMYDMGGFSRHLYGKSQSMAQRKQVLADAAAQRYVEFSGGETKYTGGTPHEIDDNSHPIAREFYDFYRTPRGQFTPEGASAELTTHPTLSSNVKFMNFYPLNDIESISPRPLLFISGENAHSIEFSQEAYALAAEPKELYLVKDAGHVDLYDRTALIPFAKLTEFFSTKL</sequence>
<feature type="domain" description="Dienelactone hydrolase" evidence="2">
    <location>
        <begin position="74"/>
        <end position="188"/>
    </location>
</feature>
<dbReference type="STRING" id="326297.Sama_2708"/>
<protein>
    <submittedName>
        <fullName evidence="3">Conserved hypothetical signal peptide protein</fullName>
    </submittedName>
</protein>
<dbReference type="SUPFAM" id="SSF53474">
    <property type="entry name" value="alpha/beta-Hydrolases"/>
    <property type="match status" value="1"/>
</dbReference>
<dbReference type="PANTHER" id="PTHR47751:SF1">
    <property type="entry name" value="SUPERFAMILY HYDROLASE, PUTATIVE (AFU_ORTHOLOGUE AFUA_2G16580)-RELATED"/>
    <property type="match status" value="1"/>
</dbReference>
<dbReference type="Gene3D" id="1.10.10.800">
    <property type="match status" value="1"/>
</dbReference>
<dbReference type="InterPro" id="IPR051411">
    <property type="entry name" value="Polyketide_trans_af380"/>
</dbReference>
<gene>
    <name evidence="3" type="ordered locus">Sama_2708</name>
</gene>
<feature type="chain" id="PRO_5002636517" evidence="1">
    <location>
        <begin position="28"/>
        <end position="355"/>
    </location>
</feature>
<organism evidence="3 4">
    <name type="scientific">Shewanella amazonensis (strain ATCC BAA-1098 / SB2B)</name>
    <dbReference type="NCBI Taxonomy" id="326297"/>
    <lineage>
        <taxon>Bacteria</taxon>
        <taxon>Pseudomonadati</taxon>
        <taxon>Pseudomonadota</taxon>
        <taxon>Gammaproteobacteria</taxon>
        <taxon>Alteromonadales</taxon>
        <taxon>Shewanellaceae</taxon>
        <taxon>Shewanella</taxon>
    </lineage>
</organism>
<dbReference type="Gene3D" id="3.40.50.1820">
    <property type="entry name" value="alpha/beta hydrolase"/>
    <property type="match status" value="1"/>
</dbReference>
<keyword evidence="4" id="KW-1185">Reference proteome</keyword>
<dbReference type="KEGG" id="saz:Sama_2708"/>
<dbReference type="InterPro" id="IPR002925">
    <property type="entry name" value="Dienelactn_hydro"/>
</dbReference>
<accession>A1S954</accession>
<proteinExistence type="predicted"/>
<dbReference type="InterPro" id="IPR029058">
    <property type="entry name" value="AB_hydrolase_fold"/>
</dbReference>
<dbReference type="eggNOG" id="COG1073">
    <property type="taxonomic scope" value="Bacteria"/>
</dbReference>
<dbReference type="HOGENOM" id="CLU_048587_0_2_6"/>
<name>A1S954_SHEAM</name>
<keyword evidence="1" id="KW-0732">Signal</keyword>
<dbReference type="PANTHER" id="PTHR47751">
    <property type="entry name" value="SUPERFAMILY HYDROLASE, PUTATIVE (AFU_ORTHOLOGUE AFUA_2G16580)-RELATED"/>
    <property type="match status" value="1"/>
</dbReference>
<evidence type="ECO:0000313" key="4">
    <source>
        <dbReference type="Proteomes" id="UP000009175"/>
    </source>
</evidence>
<dbReference type="EMBL" id="CP000507">
    <property type="protein sequence ID" value="ABM00911.1"/>
    <property type="molecule type" value="Genomic_DNA"/>
</dbReference>
<evidence type="ECO:0000313" key="3">
    <source>
        <dbReference type="EMBL" id="ABM00911.1"/>
    </source>
</evidence>
<dbReference type="RefSeq" id="WP_011760816.1">
    <property type="nucleotide sequence ID" value="NC_008700.1"/>
</dbReference>
<dbReference type="Proteomes" id="UP000009175">
    <property type="component" value="Chromosome"/>
</dbReference>
<dbReference type="GO" id="GO:0016787">
    <property type="term" value="F:hydrolase activity"/>
    <property type="evidence" value="ECO:0007669"/>
    <property type="project" value="InterPro"/>
</dbReference>
<reference evidence="3 4" key="1">
    <citation type="submission" date="2006-12" db="EMBL/GenBank/DDBJ databases">
        <title>Complete sequence of Shewanella amazonensis SB2B.</title>
        <authorList>
            <consortium name="US DOE Joint Genome Institute"/>
            <person name="Copeland A."/>
            <person name="Lucas S."/>
            <person name="Lapidus A."/>
            <person name="Barry K."/>
            <person name="Detter J.C."/>
            <person name="Glavina del Rio T."/>
            <person name="Hammon N."/>
            <person name="Israni S."/>
            <person name="Dalin E."/>
            <person name="Tice H."/>
            <person name="Pitluck S."/>
            <person name="Munk A.C."/>
            <person name="Brettin T."/>
            <person name="Bruce D."/>
            <person name="Han C."/>
            <person name="Tapia R."/>
            <person name="Gilna P."/>
            <person name="Schmutz J."/>
            <person name="Larimer F."/>
            <person name="Land M."/>
            <person name="Hauser L."/>
            <person name="Kyrpides N."/>
            <person name="Mikhailova N."/>
            <person name="Fredrickson J."/>
            <person name="Richardson P."/>
        </authorList>
    </citation>
    <scope>NUCLEOTIDE SEQUENCE [LARGE SCALE GENOMIC DNA]</scope>
    <source>
        <strain evidence="4">ATCC BAA-1098 / SB2B</strain>
    </source>
</reference>
<feature type="signal peptide" evidence="1">
    <location>
        <begin position="1"/>
        <end position="27"/>
    </location>
</feature>
<evidence type="ECO:0000256" key="1">
    <source>
        <dbReference type="SAM" id="SignalP"/>
    </source>
</evidence>
<dbReference type="AlphaFoldDB" id="A1S954"/>
<evidence type="ECO:0000259" key="2">
    <source>
        <dbReference type="Pfam" id="PF01738"/>
    </source>
</evidence>
<dbReference type="Pfam" id="PF01738">
    <property type="entry name" value="DLH"/>
    <property type="match status" value="1"/>
</dbReference>